<reference evidence="3" key="1">
    <citation type="submission" date="2023-03" db="EMBL/GenBank/DDBJ databases">
        <title>Actinorhabdospora filicis NBRC 111898.</title>
        <authorList>
            <person name="Ichikawa N."/>
            <person name="Sato H."/>
            <person name="Tonouchi N."/>
        </authorList>
    </citation>
    <scope>NUCLEOTIDE SEQUENCE</scope>
    <source>
        <strain evidence="3">NBRC 111898</strain>
    </source>
</reference>
<feature type="signal peptide" evidence="1">
    <location>
        <begin position="1"/>
        <end position="19"/>
    </location>
</feature>
<organism evidence="3 4">
    <name type="scientific">Actinorhabdospora filicis</name>
    <dbReference type="NCBI Taxonomy" id="1785913"/>
    <lineage>
        <taxon>Bacteria</taxon>
        <taxon>Bacillati</taxon>
        <taxon>Actinomycetota</taxon>
        <taxon>Actinomycetes</taxon>
        <taxon>Micromonosporales</taxon>
        <taxon>Micromonosporaceae</taxon>
        <taxon>Actinorhabdospora</taxon>
    </lineage>
</organism>
<dbReference type="EMBL" id="BSTX01000006">
    <property type="protein sequence ID" value="GLZ81529.1"/>
    <property type="molecule type" value="Genomic_DNA"/>
</dbReference>
<keyword evidence="1" id="KW-0732">Signal</keyword>
<dbReference type="AlphaFoldDB" id="A0A9W6WCD3"/>
<dbReference type="Pfam" id="PF01464">
    <property type="entry name" value="SLT"/>
    <property type="match status" value="1"/>
</dbReference>
<evidence type="ECO:0000313" key="3">
    <source>
        <dbReference type="EMBL" id="GLZ81529.1"/>
    </source>
</evidence>
<evidence type="ECO:0000256" key="1">
    <source>
        <dbReference type="SAM" id="SignalP"/>
    </source>
</evidence>
<dbReference type="Gene3D" id="1.10.530.10">
    <property type="match status" value="1"/>
</dbReference>
<sequence>MLVFVAAIALLTACSPPGADPAAPTPSPSDSWELKPLAGKYDPAEMADSVRTRSAEAGVNPVLVMAILYNESYKPHDPDLERAWLKYDPDSSLGIANMHEAAFEDVKRDRPFADRSWQELPDDRDLAVRAAAWYLHDLSASLPGDVSGAYTRDELLALGYNAGPGNMRAYADGGQPASSVRGYLEKLRANWGKATEAVG</sequence>
<accession>A0A9W6WCD3</accession>
<dbReference type="InterPro" id="IPR008258">
    <property type="entry name" value="Transglycosylase_SLT_dom_1"/>
</dbReference>
<dbReference type="SUPFAM" id="SSF53955">
    <property type="entry name" value="Lysozyme-like"/>
    <property type="match status" value="1"/>
</dbReference>
<feature type="domain" description="Transglycosylase SLT" evidence="2">
    <location>
        <begin position="52"/>
        <end position="170"/>
    </location>
</feature>
<evidence type="ECO:0000313" key="4">
    <source>
        <dbReference type="Proteomes" id="UP001165079"/>
    </source>
</evidence>
<gene>
    <name evidence="3" type="ORF">Afil01_63360</name>
</gene>
<proteinExistence type="predicted"/>
<dbReference type="InterPro" id="IPR023346">
    <property type="entry name" value="Lysozyme-like_dom_sf"/>
</dbReference>
<dbReference type="Proteomes" id="UP001165079">
    <property type="component" value="Unassembled WGS sequence"/>
</dbReference>
<keyword evidence="4" id="KW-1185">Reference proteome</keyword>
<evidence type="ECO:0000259" key="2">
    <source>
        <dbReference type="Pfam" id="PF01464"/>
    </source>
</evidence>
<feature type="chain" id="PRO_5040941597" description="Transglycosylase SLT domain-containing protein" evidence="1">
    <location>
        <begin position="20"/>
        <end position="199"/>
    </location>
</feature>
<comment type="caution">
    <text evidence="3">The sequence shown here is derived from an EMBL/GenBank/DDBJ whole genome shotgun (WGS) entry which is preliminary data.</text>
</comment>
<protein>
    <recommendedName>
        <fullName evidence="2">Transglycosylase SLT domain-containing protein</fullName>
    </recommendedName>
</protein>
<name>A0A9W6WCD3_9ACTN</name>